<sequence length="60" mass="7033">MAEEYSARLLEYLRADKQIIASAVLHKFMELCRESDHYVPKEKVLSFLGEVVDKIGDQYR</sequence>
<accession>A0A1B5KYI1</accession>
<organism evidence="1 2">
    <name type="scientific">Ustilaginoidea virens</name>
    <name type="common">Rice false smut fungus</name>
    <name type="synonym">Villosiclava virens</name>
    <dbReference type="NCBI Taxonomy" id="1159556"/>
    <lineage>
        <taxon>Eukaryota</taxon>
        <taxon>Fungi</taxon>
        <taxon>Dikarya</taxon>
        <taxon>Ascomycota</taxon>
        <taxon>Pezizomycotina</taxon>
        <taxon>Sordariomycetes</taxon>
        <taxon>Hypocreomycetidae</taxon>
        <taxon>Hypocreales</taxon>
        <taxon>Clavicipitaceae</taxon>
        <taxon>Ustilaginoidea</taxon>
    </lineage>
</organism>
<dbReference type="EMBL" id="BBTG02000022">
    <property type="protein sequence ID" value="GAO16140.1"/>
    <property type="molecule type" value="Genomic_DNA"/>
</dbReference>
<evidence type="ECO:0000313" key="2">
    <source>
        <dbReference type="Proteomes" id="UP000054053"/>
    </source>
</evidence>
<dbReference type="Proteomes" id="UP000054053">
    <property type="component" value="Unassembled WGS sequence"/>
</dbReference>
<name>A0A1B5KYI1_USTVR</name>
<dbReference type="AlphaFoldDB" id="A0A1B5KYI1"/>
<protein>
    <submittedName>
        <fullName evidence="1">Uncharacterized protein</fullName>
    </submittedName>
</protein>
<proteinExistence type="predicted"/>
<reference evidence="2" key="1">
    <citation type="journal article" date="2016" name="Genome Announc.">
        <title>Genome sequence of Ustilaginoidea virens IPU010, a rice pathogenic fungus causing false smut.</title>
        <authorList>
            <person name="Kumagai T."/>
            <person name="Ishii T."/>
            <person name="Terai G."/>
            <person name="Umemura M."/>
            <person name="Machida M."/>
            <person name="Asai K."/>
        </authorList>
    </citation>
    <scope>NUCLEOTIDE SEQUENCE [LARGE SCALE GENOMIC DNA]</scope>
    <source>
        <strain evidence="2">IPU010</strain>
    </source>
</reference>
<evidence type="ECO:0000313" key="1">
    <source>
        <dbReference type="EMBL" id="GAO16140.1"/>
    </source>
</evidence>
<gene>
    <name evidence="1" type="ORF">UVI_02040350</name>
</gene>
<comment type="caution">
    <text evidence="1">The sequence shown here is derived from an EMBL/GenBank/DDBJ whole genome shotgun (WGS) entry which is preliminary data.</text>
</comment>